<dbReference type="PANTHER" id="PTHR43712:SF2">
    <property type="entry name" value="O-METHYLTRANSFERASE CICE"/>
    <property type="match status" value="1"/>
</dbReference>
<dbReference type="GO" id="GO:0032259">
    <property type="term" value="P:methylation"/>
    <property type="evidence" value="ECO:0007669"/>
    <property type="project" value="UniProtKB-KW"/>
</dbReference>
<accession>A0ABS2TUE8</accession>
<evidence type="ECO:0000256" key="2">
    <source>
        <dbReference type="ARBA" id="ARBA00022679"/>
    </source>
</evidence>
<dbReference type="SUPFAM" id="SSF53335">
    <property type="entry name" value="S-adenosyl-L-methionine-dependent methyltransferases"/>
    <property type="match status" value="1"/>
</dbReference>
<protein>
    <submittedName>
        <fullName evidence="6">Methyltransferase domain-containing protein</fullName>
    </submittedName>
</protein>
<evidence type="ECO:0000256" key="3">
    <source>
        <dbReference type="ARBA" id="ARBA00022691"/>
    </source>
</evidence>
<gene>
    <name evidence="6" type="ORF">ITX44_20980</name>
</gene>
<dbReference type="GO" id="GO:0008168">
    <property type="term" value="F:methyltransferase activity"/>
    <property type="evidence" value="ECO:0007669"/>
    <property type="project" value="UniProtKB-KW"/>
</dbReference>
<dbReference type="EMBL" id="JADKYB010000011">
    <property type="protein sequence ID" value="MBM9506958.1"/>
    <property type="molecule type" value="Genomic_DNA"/>
</dbReference>
<dbReference type="RefSeq" id="WP_205358832.1">
    <property type="nucleotide sequence ID" value="NZ_JADKYB010000011.1"/>
</dbReference>
<evidence type="ECO:0000313" key="6">
    <source>
        <dbReference type="EMBL" id="MBM9506958.1"/>
    </source>
</evidence>
<keyword evidence="2" id="KW-0808">Transferase</keyword>
<dbReference type="PROSITE" id="PS51683">
    <property type="entry name" value="SAM_OMT_II"/>
    <property type="match status" value="1"/>
</dbReference>
<feature type="domain" description="O-methyltransferase C-terminal" evidence="4">
    <location>
        <begin position="139"/>
        <end position="306"/>
    </location>
</feature>
<dbReference type="CDD" id="cd02440">
    <property type="entry name" value="AdoMet_MTases"/>
    <property type="match status" value="1"/>
</dbReference>
<dbReference type="Gene3D" id="1.10.10.10">
    <property type="entry name" value="Winged helix-like DNA-binding domain superfamily/Winged helix DNA-binding domain"/>
    <property type="match status" value="1"/>
</dbReference>
<dbReference type="InterPro" id="IPR036388">
    <property type="entry name" value="WH-like_DNA-bd_sf"/>
</dbReference>
<dbReference type="Pfam" id="PF00891">
    <property type="entry name" value="Methyltransf_2"/>
    <property type="match status" value="1"/>
</dbReference>
<dbReference type="Gene3D" id="3.40.50.150">
    <property type="entry name" value="Vaccinia Virus protein VP39"/>
    <property type="match status" value="1"/>
</dbReference>
<comment type="caution">
    <text evidence="6">The sequence shown here is derived from an EMBL/GenBank/DDBJ whole genome shotgun (WGS) entry which is preliminary data.</text>
</comment>
<dbReference type="SUPFAM" id="SSF46785">
    <property type="entry name" value="Winged helix' DNA-binding domain"/>
    <property type="match status" value="1"/>
</dbReference>
<organism evidence="6 7">
    <name type="scientific">Actinacidiphila acididurans</name>
    <dbReference type="NCBI Taxonomy" id="2784346"/>
    <lineage>
        <taxon>Bacteria</taxon>
        <taxon>Bacillati</taxon>
        <taxon>Actinomycetota</taxon>
        <taxon>Actinomycetes</taxon>
        <taxon>Kitasatosporales</taxon>
        <taxon>Streptomycetaceae</taxon>
        <taxon>Actinacidiphila</taxon>
    </lineage>
</organism>
<keyword evidence="3" id="KW-0949">S-adenosyl-L-methionine</keyword>
<dbReference type="InterPro" id="IPR029063">
    <property type="entry name" value="SAM-dependent_MTases_sf"/>
</dbReference>
<evidence type="ECO:0000256" key="1">
    <source>
        <dbReference type="ARBA" id="ARBA00022603"/>
    </source>
</evidence>
<name>A0ABS2TUE8_9ACTN</name>
<dbReference type="Pfam" id="PF08100">
    <property type="entry name" value="Dimerisation"/>
    <property type="match status" value="1"/>
</dbReference>
<dbReference type="InterPro" id="IPR012967">
    <property type="entry name" value="COMT_dimerisation"/>
</dbReference>
<keyword evidence="1 6" id="KW-0489">Methyltransferase</keyword>
<proteinExistence type="predicted"/>
<reference evidence="6 7" key="1">
    <citation type="submission" date="2021-01" db="EMBL/GenBank/DDBJ databases">
        <title>Streptomyces acididurans sp. nov., isolated from a peat swamp forest soil.</title>
        <authorList>
            <person name="Chantavorakit T."/>
            <person name="Duangmal K."/>
        </authorList>
    </citation>
    <scope>NUCLEOTIDE SEQUENCE [LARGE SCALE GENOMIC DNA]</scope>
    <source>
        <strain evidence="6 7">KK5PA1</strain>
    </source>
</reference>
<keyword evidence="7" id="KW-1185">Reference proteome</keyword>
<dbReference type="InterPro" id="IPR016461">
    <property type="entry name" value="COMT-like"/>
</dbReference>
<feature type="domain" description="O-methyltransferase dimerisation" evidence="5">
    <location>
        <begin position="25"/>
        <end position="101"/>
    </location>
</feature>
<evidence type="ECO:0000313" key="7">
    <source>
        <dbReference type="Proteomes" id="UP000749040"/>
    </source>
</evidence>
<evidence type="ECO:0000259" key="4">
    <source>
        <dbReference type="Pfam" id="PF00891"/>
    </source>
</evidence>
<dbReference type="InterPro" id="IPR036390">
    <property type="entry name" value="WH_DNA-bd_sf"/>
</dbReference>
<dbReference type="PANTHER" id="PTHR43712">
    <property type="entry name" value="PUTATIVE (AFU_ORTHOLOGUE AFUA_4G14580)-RELATED"/>
    <property type="match status" value="1"/>
</dbReference>
<sequence>MTSVENHPTGSAAATAEIVSPAPILDLVSGFRAAKFLMAASELGLFEALADAPADLDALAARTGLTRRAARICADAMVSLGMLVREGDTYRNSEAAAAYLTGTGPGDLRPFLRFSDRFSYPAWTDLAEALRSGPKAQITGLDPESQKIFSEGVEALNAGPAEALAATDRFAGRRRLLDIGGGTGSWSIALVRAQPELAATVFELPQVVGIAEQRIAEQGLSDRIGVVGGDLLAVELPTGHDSALLANVIHCFSPEENQALLAKARRAVEPGARLLLVDHWMDPTHTDPPIAALMAGEYAVNIEHGDVYSLDEGRDWLAATGWRFVAHDGLSGAKSLIVAEAV</sequence>
<evidence type="ECO:0000259" key="5">
    <source>
        <dbReference type="Pfam" id="PF08100"/>
    </source>
</evidence>
<dbReference type="Proteomes" id="UP000749040">
    <property type="component" value="Unassembled WGS sequence"/>
</dbReference>
<dbReference type="InterPro" id="IPR001077">
    <property type="entry name" value="COMT_C"/>
</dbReference>